<evidence type="ECO:0000259" key="2">
    <source>
        <dbReference type="PROSITE" id="PS50104"/>
    </source>
</evidence>
<dbReference type="SMART" id="SM00255">
    <property type="entry name" value="TIR"/>
    <property type="match status" value="1"/>
</dbReference>
<dbReference type="EMBL" id="MLCA01000001">
    <property type="protein sequence ID" value="MEE7490368.1"/>
    <property type="molecule type" value="Genomic_DNA"/>
</dbReference>
<feature type="region of interest" description="Disordered" evidence="1">
    <location>
        <begin position="191"/>
        <end position="246"/>
    </location>
</feature>
<name>A0ABU7TLA0_9HYPH</name>
<organism evidence="3 4">
    <name type="scientific">Methylobacterium oryzae</name>
    <dbReference type="NCBI Taxonomy" id="334852"/>
    <lineage>
        <taxon>Bacteria</taxon>
        <taxon>Pseudomonadati</taxon>
        <taxon>Pseudomonadota</taxon>
        <taxon>Alphaproteobacteria</taxon>
        <taxon>Hyphomicrobiales</taxon>
        <taxon>Methylobacteriaceae</taxon>
        <taxon>Methylobacterium</taxon>
    </lineage>
</organism>
<proteinExistence type="predicted"/>
<accession>A0ABU7TLA0</accession>
<dbReference type="PROSITE" id="PS50104">
    <property type="entry name" value="TIR"/>
    <property type="match status" value="1"/>
</dbReference>
<sequence>MRARARTHTEKPGPASKTPAKAKPGPRSPARPATPRPKPEKPAVRIFVSYSHRDADARQRLETHLAPLKREGVETWFDGDMNAGDKLDTGIARALRNAHVFVGLLSPDYLASNYCWKIEYKRAMGRRANGTMRVVAVVLRPCDWKSTTAAGFKLLPEDGKEVTRWRSADDAFLNVALGIRRVVADVRKTMAAAPPKPAPRKPAAAKPAAKPPTKPGPKPRQKPGLGRAGAGPVARKRNSPAKGRKP</sequence>
<evidence type="ECO:0000256" key="1">
    <source>
        <dbReference type="SAM" id="MobiDB-lite"/>
    </source>
</evidence>
<dbReference type="InterPro" id="IPR000157">
    <property type="entry name" value="TIR_dom"/>
</dbReference>
<dbReference type="InterPro" id="IPR035897">
    <property type="entry name" value="Toll_tir_struct_dom_sf"/>
</dbReference>
<evidence type="ECO:0000313" key="4">
    <source>
        <dbReference type="Proteomes" id="UP001355206"/>
    </source>
</evidence>
<evidence type="ECO:0000313" key="3">
    <source>
        <dbReference type="EMBL" id="MEE7490368.1"/>
    </source>
</evidence>
<dbReference type="Proteomes" id="UP001355206">
    <property type="component" value="Unassembled WGS sequence"/>
</dbReference>
<feature type="compositionally biased region" description="Pro residues" evidence="1">
    <location>
        <begin position="209"/>
        <end position="218"/>
    </location>
</feature>
<gene>
    <name evidence="3" type="ORF">MOTC310_07670</name>
</gene>
<dbReference type="Pfam" id="PF13676">
    <property type="entry name" value="TIR_2"/>
    <property type="match status" value="1"/>
</dbReference>
<comment type="caution">
    <text evidence="3">The sequence shown here is derived from an EMBL/GenBank/DDBJ whole genome shotgun (WGS) entry which is preliminary data.</text>
</comment>
<dbReference type="Gene3D" id="3.40.50.10140">
    <property type="entry name" value="Toll/interleukin-1 receptor homology (TIR) domain"/>
    <property type="match status" value="1"/>
</dbReference>
<reference evidence="3 4" key="1">
    <citation type="journal article" date="2012" name="Genet. Mol. Biol.">
        <title>Analysis of 16S rRNA and mxaF genes revealing insights into Methylobacterium niche-specific plant association.</title>
        <authorList>
            <person name="Dourado M.N."/>
            <person name="Andreote F.D."/>
            <person name="Dini-Andreote F."/>
            <person name="Conti R."/>
            <person name="Araujo J.M."/>
            <person name="Araujo W.L."/>
        </authorList>
    </citation>
    <scope>NUCLEOTIDE SEQUENCE [LARGE SCALE GENOMIC DNA]</scope>
    <source>
        <strain evidence="3 4">TC3-10</strain>
    </source>
</reference>
<feature type="domain" description="TIR" evidence="2">
    <location>
        <begin position="42"/>
        <end position="190"/>
    </location>
</feature>
<dbReference type="SUPFAM" id="SSF52200">
    <property type="entry name" value="Toll/Interleukin receptor TIR domain"/>
    <property type="match status" value="1"/>
</dbReference>
<feature type="region of interest" description="Disordered" evidence="1">
    <location>
        <begin position="1"/>
        <end position="43"/>
    </location>
</feature>
<feature type="compositionally biased region" description="Basic residues" evidence="1">
    <location>
        <begin position="234"/>
        <end position="246"/>
    </location>
</feature>
<feature type="compositionally biased region" description="Pro residues" evidence="1">
    <location>
        <begin position="26"/>
        <end position="36"/>
    </location>
</feature>
<protein>
    <submittedName>
        <fullName evidence="3">Molecular chaperone Tir</fullName>
    </submittedName>
</protein>
<keyword evidence="4" id="KW-1185">Reference proteome</keyword>